<keyword evidence="1" id="KW-0808">Transferase</keyword>
<dbReference type="GO" id="GO:0016740">
    <property type="term" value="F:transferase activity"/>
    <property type="evidence" value="ECO:0007669"/>
    <property type="project" value="UniProtKB-KW"/>
</dbReference>
<accession>A0A6S6R502</accession>
<name>A0A6S6R502_9FIRM</name>
<sequence>MNYQIHGYDKDSKWISDIQRINDKSWPKFMQGENVMRSYWGFLLSSFHKYQHVLAIDDLIVAVVNSAPFKLGADIYKLHENGIYWGLKQISHNYYNEVEPDTLMALQIVVNPDFQGKKISYECLNLLKSLAYEQGFDKVVIPIRPSLKHLYPLMDMTEYIGLKDKDGFPYDPWLRVHMKAGGKIVKQCRGISIQASVSEWEEWTGLHFGFSGEYVVPGALKPVYVDLHKNLVTYSQDNVWVAHFVK</sequence>
<gene>
    <name evidence="1" type="ORF">acsn021_17300</name>
</gene>
<protein>
    <submittedName>
        <fullName evidence="1">Transferase</fullName>
    </submittedName>
</protein>
<dbReference type="KEGG" id="acel:acsn021_17300"/>
<dbReference type="RefSeq" id="WP_184091373.1">
    <property type="nucleotide sequence ID" value="NZ_AP023367.1"/>
</dbReference>
<dbReference type="EMBL" id="AP023367">
    <property type="protein sequence ID" value="BCJ94161.1"/>
    <property type="molecule type" value="Genomic_DNA"/>
</dbReference>
<evidence type="ECO:0000313" key="1">
    <source>
        <dbReference type="EMBL" id="BCJ94161.1"/>
    </source>
</evidence>
<proteinExistence type="predicted"/>
<organism evidence="1 2">
    <name type="scientific">Anaerocolumna cellulosilytica</name>
    <dbReference type="NCBI Taxonomy" id="433286"/>
    <lineage>
        <taxon>Bacteria</taxon>
        <taxon>Bacillati</taxon>
        <taxon>Bacillota</taxon>
        <taxon>Clostridia</taxon>
        <taxon>Lachnospirales</taxon>
        <taxon>Lachnospiraceae</taxon>
        <taxon>Anaerocolumna</taxon>
    </lineage>
</organism>
<evidence type="ECO:0000313" key="2">
    <source>
        <dbReference type="Proteomes" id="UP000515561"/>
    </source>
</evidence>
<reference evidence="1 2" key="1">
    <citation type="journal article" date="2016" name="Int. J. Syst. Evol. Microbiol.">
        <title>Descriptions of Anaerotaenia torta gen. nov., sp. nov. and Anaerocolumna cellulosilytica gen. nov., sp. nov. isolated from a methanogenic reactor of cattle waste.</title>
        <authorList>
            <person name="Uek A."/>
            <person name="Ohtaki Y."/>
            <person name="Kaku N."/>
            <person name="Ueki K."/>
        </authorList>
    </citation>
    <scope>NUCLEOTIDE SEQUENCE [LARGE SCALE GENOMIC DNA]</scope>
    <source>
        <strain evidence="1 2">SN021</strain>
    </source>
</reference>
<dbReference type="SUPFAM" id="SSF55729">
    <property type="entry name" value="Acyl-CoA N-acyltransferases (Nat)"/>
    <property type="match status" value="1"/>
</dbReference>
<dbReference type="Proteomes" id="UP000515561">
    <property type="component" value="Chromosome"/>
</dbReference>
<dbReference type="Gene3D" id="3.40.630.30">
    <property type="match status" value="1"/>
</dbReference>
<keyword evidence="2" id="KW-1185">Reference proteome</keyword>
<dbReference type="InterPro" id="IPR016181">
    <property type="entry name" value="Acyl_CoA_acyltransferase"/>
</dbReference>
<dbReference type="AlphaFoldDB" id="A0A6S6R502"/>